<sequence length="304" mass="33856">MRYGIIDLGSNSMRLLLADYENGCLYNREKIINTTRLGKGIDQSGNISNESMEINLKSLEEFNSICKEKSCDKIYCMGTAALRNAKNSSIFVKKAKERIGLDIQIIDGEKEALLGFLGVICGISELDSQILVVDIGGGSTEFIIGDSKGIQYKKSLNIGALSLSDKFIKSYPTDASTIESIEKEIKNKIFIVIDEIKKIGNLRLIGIGGTITSISAIEQELGVYSMDKIHMSKIRSSQIANQINKIKKMSIEEIRQLKGLQKKRAEIILCGEMILYEIIKSLCIEEILVSEYDNLEGYIKNMDL</sequence>
<feature type="domain" description="Ppx/GppA phosphatase N-terminal" evidence="2">
    <location>
        <begin position="30"/>
        <end position="300"/>
    </location>
</feature>
<dbReference type="Pfam" id="PF02541">
    <property type="entry name" value="Ppx-GppA"/>
    <property type="match status" value="1"/>
</dbReference>
<dbReference type="Gene3D" id="3.30.420.40">
    <property type="match status" value="1"/>
</dbReference>
<comment type="similarity">
    <text evidence="1">Belongs to the GppA/Ppx family.</text>
</comment>
<name>A0ABY7JPM0_9FIRM</name>
<dbReference type="PANTHER" id="PTHR30005:SF0">
    <property type="entry name" value="RETROGRADE REGULATION PROTEIN 2"/>
    <property type="match status" value="1"/>
</dbReference>
<dbReference type="SUPFAM" id="SSF53067">
    <property type="entry name" value="Actin-like ATPase domain"/>
    <property type="match status" value="2"/>
</dbReference>
<dbReference type="EMBL" id="CP114052">
    <property type="protein sequence ID" value="WAW15050.1"/>
    <property type="molecule type" value="Genomic_DNA"/>
</dbReference>
<proteinExistence type="inferred from homology"/>
<dbReference type="RefSeq" id="WP_269311743.1">
    <property type="nucleotide sequence ID" value="NZ_CP114052.1"/>
</dbReference>
<dbReference type="InterPro" id="IPR050273">
    <property type="entry name" value="GppA/Ppx_hydrolase"/>
</dbReference>
<evidence type="ECO:0000256" key="1">
    <source>
        <dbReference type="ARBA" id="ARBA00007125"/>
    </source>
</evidence>
<dbReference type="CDD" id="cd24054">
    <property type="entry name" value="ASKHA_NBD_AaPPX-GppA_MtPPX2-like"/>
    <property type="match status" value="1"/>
</dbReference>
<evidence type="ECO:0000259" key="2">
    <source>
        <dbReference type="Pfam" id="PF02541"/>
    </source>
</evidence>
<dbReference type="InterPro" id="IPR043129">
    <property type="entry name" value="ATPase_NBD"/>
</dbReference>
<dbReference type="Gene3D" id="3.30.420.150">
    <property type="entry name" value="Exopolyphosphatase. Domain 2"/>
    <property type="match status" value="1"/>
</dbReference>
<dbReference type="InterPro" id="IPR003695">
    <property type="entry name" value="Ppx_GppA_N"/>
</dbReference>
<dbReference type="PANTHER" id="PTHR30005">
    <property type="entry name" value="EXOPOLYPHOSPHATASE"/>
    <property type="match status" value="1"/>
</dbReference>
<dbReference type="Proteomes" id="UP001164187">
    <property type="component" value="Chromosome"/>
</dbReference>
<evidence type="ECO:0000313" key="3">
    <source>
        <dbReference type="EMBL" id="WAW15050.1"/>
    </source>
</evidence>
<keyword evidence="4" id="KW-1185">Reference proteome</keyword>
<organism evidence="3 4">
    <name type="scientific">Peptostreptococcus equinus</name>
    <dbReference type="NCBI Taxonomy" id="3003601"/>
    <lineage>
        <taxon>Bacteria</taxon>
        <taxon>Bacillati</taxon>
        <taxon>Bacillota</taxon>
        <taxon>Clostridia</taxon>
        <taxon>Peptostreptococcales</taxon>
        <taxon>Peptostreptococcaceae</taxon>
        <taxon>Peptostreptococcus</taxon>
    </lineage>
</organism>
<evidence type="ECO:0000313" key="4">
    <source>
        <dbReference type="Proteomes" id="UP001164187"/>
    </source>
</evidence>
<protein>
    <submittedName>
        <fullName evidence="3">Ppx/GppA family phosphatase</fullName>
    </submittedName>
</protein>
<reference evidence="3" key="1">
    <citation type="submission" date="2022-12" db="EMBL/GenBank/DDBJ databases">
        <title>Peptostreptococcus.</title>
        <authorList>
            <person name="Lee S.H."/>
        </authorList>
    </citation>
    <scope>NUCLEOTIDE SEQUENCE</scope>
    <source>
        <strain evidence="3">CBA3647</strain>
    </source>
</reference>
<accession>A0ABY7JPM0</accession>
<gene>
    <name evidence="3" type="ORF">O0R46_00980</name>
</gene>